<dbReference type="PROSITE" id="PS00041">
    <property type="entry name" value="HTH_ARAC_FAMILY_1"/>
    <property type="match status" value="1"/>
</dbReference>
<dbReference type="Gene3D" id="3.40.50.880">
    <property type="match status" value="1"/>
</dbReference>
<gene>
    <name evidence="5" type="ORF">FHU10_4571</name>
</gene>
<evidence type="ECO:0000256" key="3">
    <source>
        <dbReference type="ARBA" id="ARBA00023163"/>
    </source>
</evidence>
<dbReference type="InterPro" id="IPR052158">
    <property type="entry name" value="INH-QAR"/>
</dbReference>
<protein>
    <submittedName>
        <fullName evidence="5">AraC family transcriptional regulator with amidase-like domain</fullName>
    </submittedName>
</protein>
<dbReference type="GO" id="GO:0043565">
    <property type="term" value="F:sequence-specific DNA binding"/>
    <property type="evidence" value="ECO:0007669"/>
    <property type="project" value="InterPro"/>
</dbReference>
<dbReference type="PANTHER" id="PTHR43130:SF3">
    <property type="entry name" value="HTH-TYPE TRANSCRIPTIONAL REGULATOR RV1931C"/>
    <property type="match status" value="1"/>
</dbReference>
<name>A0A559TBC1_SERFO</name>
<evidence type="ECO:0000256" key="1">
    <source>
        <dbReference type="ARBA" id="ARBA00023015"/>
    </source>
</evidence>
<dbReference type="InterPro" id="IPR018062">
    <property type="entry name" value="HTH_AraC-typ_CS"/>
</dbReference>
<dbReference type="SMART" id="SM00342">
    <property type="entry name" value="HTH_ARAC"/>
    <property type="match status" value="1"/>
</dbReference>
<dbReference type="Gene3D" id="1.10.10.60">
    <property type="entry name" value="Homeodomain-like"/>
    <property type="match status" value="1"/>
</dbReference>
<reference evidence="5" key="2">
    <citation type="submission" date="2019-08" db="EMBL/GenBank/DDBJ databases">
        <title>Investigation of anaerobic lignin degradation for improved lignocellulosic biofuels.</title>
        <authorList>
            <person name="Deangelis K.PhD."/>
        </authorList>
    </citation>
    <scope>NUCLEOTIDE SEQUENCE [LARGE SCALE GENOMIC DNA]</scope>
    <source>
        <strain evidence="5">128R</strain>
    </source>
</reference>
<dbReference type="OrthoDB" id="9803764at2"/>
<dbReference type="GO" id="GO:0003700">
    <property type="term" value="F:DNA-binding transcription factor activity"/>
    <property type="evidence" value="ECO:0007669"/>
    <property type="project" value="InterPro"/>
</dbReference>
<evidence type="ECO:0000313" key="5">
    <source>
        <dbReference type="EMBL" id="TVZ71914.1"/>
    </source>
</evidence>
<reference evidence="5" key="1">
    <citation type="submission" date="2019-06" db="EMBL/GenBank/DDBJ databases">
        <authorList>
            <person name="Deangelis K."/>
            <person name="Huntemann M."/>
            <person name="Clum A."/>
            <person name="Pillay M."/>
            <person name="Palaniappan K."/>
            <person name="Varghese N."/>
            <person name="Mikhailova N."/>
            <person name="Stamatis D."/>
            <person name="Reddy T."/>
            <person name="Daum C."/>
            <person name="Shapiro N."/>
            <person name="Ivanova N."/>
            <person name="Kyrpides N."/>
            <person name="Woyke T."/>
        </authorList>
    </citation>
    <scope>NUCLEOTIDE SEQUENCE [LARGE SCALE GENOMIC DNA]</scope>
    <source>
        <strain evidence="5">128R</strain>
    </source>
</reference>
<accession>A0A559TBC1</accession>
<dbReference type="InterPro" id="IPR018060">
    <property type="entry name" value="HTH_AraC"/>
</dbReference>
<keyword evidence="1" id="KW-0805">Transcription regulation</keyword>
<dbReference type="PROSITE" id="PS01124">
    <property type="entry name" value="HTH_ARAC_FAMILY_2"/>
    <property type="match status" value="1"/>
</dbReference>
<evidence type="ECO:0000256" key="2">
    <source>
        <dbReference type="ARBA" id="ARBA00023125"/>
    </source>
</evidence>
<dbReference type="SUPFAM" id="SSF52317">
    <property type="entry name" value="Class I glutamine amidotransferase-like"/>
    <property type="match status" value="1"/>
</dbReference>
<sequence>MSSSPRTVAILATEGFSTFHFSVPLILFGDTVTDLKLFQLQICAEIPGMVWSGEGTAVRADYGLEAFTKADIVIVPFWGDVRQCPSPALLAALVEAKSKGAQLVGLCLGTFVLAYTGLLNGYHAATHWEYEDDFRDLFPHVNLDLNRLYVEDGGIITSAGTAAALDCCLQLIRQFYGTHVANQIARRMVAPPYREGGQSQYIQQMVPYRTSDERINQLIEYLRKNIHLPHHIEALAGYVSMSRRTLTRRFHDTTGMSIVEWITTERLRRSQELLENTTLTVERVAEVAGFQSTVTFRQVFRSKTGVSPVEWRKTFTGNKEEM</sequence>
<keyword evidence="2" id="KW-0238">DNA-binding</keyword>
<dbReference type="Pfam" id="PF01965">
    <property type="entry name" value="DJ-1_PfpI"/>
    <property type="match status" value="1"/>
</dbReference>
<dbReference type="PANTHER" id="PTHR43130">
    <property type="entry name" value="ARAC-FAMILY TRANSCRIPTIONAL REGULATOR"/>
    <property type="match status" value="1"/>
</dbReference>
<feature type="domain" description="HTH araC/xylS-type" evidence="4">
    <location>
        <begin position="216"/>
        <end position="314"/>
    </location>
</feature>
<dbReference type="EMBL" id="VISQ01000001">
    <property type="protein sequence ID" value="TVZ71914.1"/>
    <property type="molecule type" value="Genomic_DNA"/>
</dbReference>
<dbReference type="CDD" id="cd03137">
    <property type="entry name" value="GATase1_AraC_1"/>
    <property type="match status" value="1"/>
</dbReference>
<comment type="caution">
    <text evidence="5">The sequence shown here is derived from an EMBL/GenBank/DDBJ whole genome shotgun (WGS) entry which is preliminary data.</text>
</comment>
<keyword evidence="3" id="KW-0804">Transcription</keyword>
<dbReference type="InterPro" id="IPR002818">
    <property type="entry name" value="DJ-1/PfpI"/>
</dbReference>
<evidence type="ECO:0000259" key="4">
    <source>
        <dbReference type="PROSITE" id="PS01124"/>
    </source>
</evidence>
<dbReference type="InterPro" id="IPR009057">
    <property type="entry name" value="Homeodomain-like_sf"/>
</dbReference>
<organism evidence="5">
    <name type="scientific">Serratia fonticola</name>
    <dbReference type="NCBI Taxonomy" id="47917"/>
    <lineage>
        <taxon>Bacteria</taxon>
        <taxon>Pseudomonadati</taxon>
        <taxon>Pseudomonadota</taxon>
        <taxon>Gammaproteobacteria</taxon>
        <taxon>Enterobacterales</taxon>
        <taxon>Yersiniaceae</taxon>
        <taxon>Serratia</taxon>
    </lineage>
</organism>
<proteinExistence type="predicted"/>
<dbReference type="SUPFAM" id="SSF46689">
    <property type="entry name" value="Homeodomain-like"/>
    <property type="match status" value="2"/>
</dbReference>
<dbReference type="InterPro" id="IPR029062">
    <property type="entry name" value="Class_I_gatase-like"/>
</dbReference>
<dbReference type="Pfam" id="PF12833">
    <property type="entry name" value="HTH_18"/>
    <property type="match status" value="1"/>
</dbReference>
<dbReference type="AlphaFoldDB" id="A0A559TBC1"/>